<name>A0ACC1QGE4_9HYPO</name>
<keyword evidence="2" id="KW-1185">Reference proteome</keyword>
<organism evidence="1 2">
    <name type="scientific">Lecanicillium saksenae</name>
    <dbReference type="NCBI Taxonomy" id="468837"/>
    <lineage>
        <taxon>Eukaryota</taxon>
        <taxon>Fungi</taxon>
        <taxon>Dikarya</taxon>
        <taxon>Ascomycota</taxon>
        <taxon>Pezizomycotina</taxon>
        <taxon>Sordariomycetes</taxon>
        <taxon>Hypocreomycetidae</taxon>
        <taxon>Hypocreales</taxon>
        <taxon>Cordycipitaceae</taxon>
        <taxon>Lecanicillium</taxon>
    </lineage>
</organism>
<protein>
    <submittedName>
        <fullName evidence="1">Uncharacterized protein</fullName>
    </submittedName>
</protein>
<proteinExistence type="predicted"/>
<evidence type="ECO:0000313" key="1">
    <source>
        <dbReference type="EMBL" id="KAJ3475341.1"/>
    </source>
</evidence>
<gene>
    <name evidence="1" type="ORF">NLG97_g9492</name>
</gene>
<reference evidence="1" key="1">
    <citation type="submission" date="2022-07" db="EMBL/GenBank/DDBJ databases">
        <title>Genome Sequence of Lecanicillium saksenae.</title>
        <authorList>
            <person name="Buettner E."/>
        </authorList>
    </citation>
    <scope>NUCLEOTIDE SEQUENCE</scope>
    <source>
        <strain evidence="1">VT-O1</strain>
    </source>
</reference>
<accession>A0ACC1QGE4</accession>
<dbReference type="Proteomes" id="UP001148737">
    <property type="component" value="Unassembled WGS sequence"/>
</dbReference>
<sequence>MSSWFNKGRPALREALEKICKEIDSDIAADLQESGDARQLAECRALLQQKTTKIESLEKANTKLRAELDNLRKKTATIDRLPLEPLPPPSSSMPNGVLESSDPETAQRIEYAKLAQRFRLLNENFRKARGALERRKAERDAWKKRFETLQEQIAADESEHGVEISNRASAALAALIPVATSFGSSFSSTADPNDALPDAAPDGAAPEPEEPQLPPMNPKSSTSTRSAGAILGPLDSTQDESEANDAPSLATTAEAPSDPPVKAEPSSDGPVVVSERPVKKRKSDEGATEALPLVRVKAEPELPSSPIAGESRIPASQESIDLGHITNMTTPRKPRDADQTPRVSALYRIPAADTSTAVTPVARYVRHDMPAPHSARANIMSSALTPISVNKRMIRSGGDKPTKMSRKRQLDQGIADIAEDGTSFGTGQENTPLRNVQSRNQTPKNRLEQLLFEGEADDGPALSRSSRQVRKGPSISTADLNIPERRELPFDKSARQSRPNLQPATPAQPTSRSPQRSPQHRARQGQLRHKALGELRLEDFRINPAANQGHDFAYSDVVRDKDDRACLPGCVEMHCCGKQFRALAISQRPDPPLTPAQRIEEQALLEQHLGDYAYRLATMDPEERAEAWIQAKTQQLANKYGRHRHRYSRMQSPPGFWNADFPSTQELEANREEAAAREKRAIRERYKEALKPGGRWLFKDE</sequence>
<evidence type="ECO:0000313" key="2">
    <source>
        <dbReference type="Proteomes" id="UP001148737"/>
    </source>
</evidence>
<comment type="caution">
    <text evidence="1">The sequence shown here is derived from an EMBL/GenBank/DDBJ whole genome shotgun (WGS) entry which is preliminary data.</text>
</comment>
<dbReference type="EMBL" id="JANAKD010001979">
    <property type="protein sequence ID" value="KAJ3475341.1"/>
    <property type="molecule type" value="Genomic_DNA"/>
</dbReference>